<organism evidence="1 2">
    <name type="scientific">Eumeta variegata</name>
    <name type="common">Bagworm moth</name>
    <name type="synonym">Eumeta japonica</name>
    <dbReference type="NCBI Taxonomy" id="151549"/>
    <lineage>
        <taxon>Eukaryota</taxon>
        <taxon>Metazoa</taxon>
        <taxon>Ecdysozoa</taxon>
        <taxon>Arthropoda</taxon>
        <taxon>Hexapoda</taxon>
        <taxon>Insecta</taxon>
        <taxon>Pterygota</taxon>
        <taxon>Neoptera</taxon>
        <taxon>Endopterygota</taxon>
        <taxon>Lepidoptera</taxon>
        <taxon>Glossata</taxon>
        <taxon>Ditrysia</taxon>
        <taxon>Tineoidea</taxon>
        <taxon>Psychidae</taxon>
        <taxon>Oiketicinae</taxon>
        <taxon>Eumeta</taxon>
    </lineage>
</organism>
<dbReference type="EMBL" id="BGZK01000301">
    <property type="protein sequence ID" value="GBP35290.1"/>
    <property type="molecule type" value="Genomic_DNA"/>
</dbReference>
<proteinExistence type="predicted"/>
<accession>A0A4C1V9N9</accession>
<keyword evidence="2" id="KW-1185">Reference proteome</keyword>
<gene>
    <name evidence="1" type="ORF">EVAR_19511_1</name>
</gene>
<evidence type="ECO:0000313" key="2">
    <source>
        <dbReference type="Proteomes" id="UP000299102"/>
    </source>
</evidence>
<reference evidence="1 2" key="1">
    <citation type="journal article" date="2019" name="Commun. Biol.">
        <title>The bagworm genome reveals a unique fibroin gene that provides high tensile strength.</title>
        <authorList>
            <person name="Kono N."/>
            <person name="Nakamura H."/>
            <person name="Ohtoshi R."/>
            <person name="Tomita M."/>
            <person name="Numata K."/>
            <person name="Arakawa K."/>
        </authorList>
    </citation>
    <scope>NUCLEOTIDE SEQUENCE [LARGE SCALE GENOMIC DNA]</scope>
</reference>
<dbReference type="AlphaFoldDB" id="A0A4C1V9N9"/>
<sequence length="98" mass="10750">MEMPSARNCPMGALLLAPRHRRSPLDLLTVSGVRSRAAPARGPSANALHHQYKLHWISLKDTLPGRRSLILASGRVIRTNGEPCIILLPVLLLIFLQG</sequence>
<name>A0A4C1V9N9_EUMVA</name>
<comment type="caution">
    <text evidence="1">The sequence shown here is derived from an EMBL/GenBank/DDBJ whole genome shotgun (WGS) entry which is preliminary data.</text>
</comment>
<dbReference type="Proteomes" id="UP000299102">
    <property type="component" value="Unassembled WGS sequence"/>
</dbReference>
<evidence type="ECO:0000313" key="1">
    <source>
        <dbReference type="EMBL" id="GBP35290.1"/>
    </source>
</evidence>
<protein>
    <submittedName>
        <fullName evidence="1">Uncharacterized protein</fullName>
    </submittedName>
</protein>